<dbReference type="KEGG" id="hdi:HDIA_0061"/>
<dbReference type="Gene3D" id="3.20.20.70">
    <property type="entry name" value="Aldolase class I"/>
    <property type="match status" value="1"/>
</dbReference>
<reference evidence="12" key="1">
    <citation type="submission" date="2017-09" db="EMBL/GenBank/DDBJ databases">
        <title>Genome sequence of Nannocystis excedens DSM 71.</title>
        <authorList>
            <person name="Blom J."/>
        </authorList>
    </citation>
    <scope>NUCLEOTIDE SEQUENCE [LARGE SCALE GENOMIC DNA]</scope>
    <source>
        <strain evidence="12">type strain: E19</strain>
    </source>
</reference>
<keyword evidence="5 9" id="KW-0028">Amino-acid biosynthesis</keyword>
<comment type="catalytic activity">
    <reaction evidence="1 9">
        <text>N-(5-phospho-beta-D-ribosyl)anthranilate = 1-(2-carboxyphenylamino)-1-deoxy-D-ribulose 5-phosphate</text>
        <dbReference type="Rhea" id="RHEA:21540"/>
        <dbReference type="ChEBI" id="CHEBI:18277"/>
        <dbReference type="ChEBI" id="CHEBI:58613"/>
        <dbReference type="EC" id="5.3.1.24"/>
    </reaction>
</comment>
<keyword evidence="12" id="KW-1185">Reference proteome</keyword>
<dbReference type="AlphaFoldDB" id="A0A2C9CZT8"/>
<dbReference type="InterPro" id="IPR044643">
    <property type="entry name" value="TrpF_fam"/>
</dbReference>
<sequence>MPGAAPALCVKICGLSTTESLDWAVAAGADLIGLVSFEKSPRHVDLDRMAMLADHVRGRAGIVVLTVNADDERLARIAEAARPDLLQLHGKETVERASEISGRFGIPVMKALGIATREDVATARPYAEAGHRLLFDAKPPKDATRPGGLGATFDWSVLESLDPDLRFMLSGGLDPNNVGEAVNRLHPAGVDVSSGVESAPGTKDKGLIEAFVHKVREAAGRPLSAAHSRELLA</sequence>
<evidence type="ECO:0000256" key="8">
    <source>
        <dbReference type="ARBA" id="ARBA00023235"/>
    </source>
</evidence>
<gene>
    <name evidence="9 11" type="primary">trpF</name>
    <name evidence="11" type="ORF">HDIA_0061</name>
</gene>
<evidence type="ECO:0000313" key="11">
    <source>
        <dbReference type="EMBL" id="SON53602.1"/>
    </source>
</evidence>
<accession>A0A2C9CZT8</accession>
<evidence type="ECO:0000256" key="5">
    <source>
        <dbReference type="ARBA" id="ARBA00022605"/>
    </source>
</evidence>
<evidence type="ECO:0000256" key="6">
    <source>
        <dbReference type="ARBA" id="ARBA00022822"/>
    </source>
</evidence>
<dbReference type="Pfam" id="PF00697">
    <property type="entry name" value="PRAI"/>
    <property type="match status" value="1"/>
</dbReference>
<dbReference type="PANTHER" id="PTHR42894">
    <property type="entry name" value="N-(5'-PHOSPHORIBOSYL)ANTHRANILATE ISOMERASE"/>
    <property type="match status" value="1"/>
</dbReference>
<evidence type="ECO:0000256" key="4">
    <source>
        <dbReference type="ARBA" id="ARBA00022272"/>
    </source>
</evidence>
<dbReference type="InterPro" id="IPR013785">
    <property type="entry name" value="Aldolase_TIM"/>
</dbReference>
<dbReference type="InterPro" id="IPR001240">
    <property type="entry name" value="PRAI_dom"/>
</dbReference>
<keyword evidence="6 9" id="KW-0822">Tryptophan biosynthesis</keyword>
<evidence type="ECO:0000256" key="9">
    <source>
        <dbReference type="HAMAP-Rule" id="MF_00135"/>
    </source>
</evidence>
<dbReference type="Proteomes" id="UP000223606">
    <property type="component" value="Chromosome 1"/>
</dbReference>
<dbReference type="NCBIfam" id="NF002295">
    <property type="entry name" value="PRK01222.1-1"/>
    <property type="match status" value="1"/>
</dbReference>
<comment type="similarity">
    <text evidence="9">Belongs to the TrpF family.</text>
</comment>
<organism evidence="11 12">
    <name type="scientific">Hartmannibacter diazotrophicus</name>
    <dbReference type="NCBI Taxonomy" id="1482074"/>
    <lineage>
        <taxon>Bacteria</taxon>
        <taxon>Pseudomonadati</taxon>
        <taxon>Pseudomonadota</taxon>
        <taxon>Alphaproteobacteria</taxon>
        <taxon>Hyphomicrobiales</taxon>
        <taxon>Pleomorphomonadaceae</taxon>
        <taxon>Hartmannibacter</taxon>
    </lineage>
</organism>
<evidence type="ECO:0000256" key="3">
    <source>
        <dbReference type="ARBA" id="ARBA00012572"/>
    </source>
</evidence>
<keyword evidence="8 9" id="KW-0413">Isomerase</keyword>
<dbReference type="InterPro" id="IPR011060">
    <property type="entry name" value="RibuloseP-bd_barrel"/>
</dbReference>
<dbReference type="GO" id="GO:0004640">
    <property type="term" value="F:phosphoribosylanthranilate isomerase activity"/>
    <property type="evidence" value="ECO:0007669"/>
    <property type="project" value="UniProtKB-UniRule"/>
</dbReference>
<dbReference type="RefSeq" id="WP_099553309.1">
    <property type="nucleotide sequence ID" value="NZ_LT960614.1"/>
</dbReference>
<dbReference type="GO" id="GO:0000162">
    <property type="term" value="P:L-tryptophan biosynthetic process"/>
    <property type="evidence" value="ECO:0007669"/>
    <property type="project" value="UniProtKB-UniRule"/>
</dbReference>
<dbReference type="CDD" id="cd00405">
    <property type="entry name" value="PRAI"/>
    <property type="match status" value="1"/>
</dbReference>
<evidence type="ECO:0000259" key="10">
    <source>
        <dbReference type="Pfam" id="PF00697"/>
    </source>
</evidence>
<dbReference type="EMBL" id="LT960614">
    <property type="protein sequence ID" value="SON53602.1"/>
    <property type="molecule type" value="Genomic_DNA"/>
</dbReference>
<keyword evidence="7 9" id="KW-0057">Aromatic amino acid biosynthesis</keyword>
<dbReference type="PANTHER" id="PTHR42894:SF1">
    <property type="entry name" value="N-(5'-PHOSPHORIBOSYL)ANTHRANILATE ISOMERASE"/>
    <property type="match status" value="1"/>
</dbReference>
<evidence type="ECO:0000256" key="1">
    <source>
        <dbReference type="ARBA" id="ARBA00001164"/>
    </source>
</evidence>
<evidence type="ECO:0000256" key="2">
    <source>
        <dbReference type="ARBA" id="ARBA00004664"/>
    </source>
</evidence>
<evidence type="ECO:0000313" key="12">
    <source>
        <dbReference type="Proteomes" id="UP000223606"/>
    </source>
</evidence>
<protein>
    <recommendedName>
        <fullName evidence="4 9">N-(5'-phosphoribosyl)anthranilate isomerase</fullName>
        <shortName evidence="9">PRAI</shortName>
        <ecNumber evidence="3 9">5.3.1.24</ecNumber>
    </recommendedName>
</protein>
<dbReference type="OrthoDB" id="9796196at2"/>
<feature type="domain" description="N-(5'phosphoribosyl) anthranilate isomerase (PRAI)" evidence="10">
    <location>
        <begin position="10"/>
        <end position="213"/>
    </location>
</feature>
<dbReference type="UniPathway" id="UPA00035">
    <property type="reaction ID" value="UER00042"/>
</dbReference>
<dbReference type="HAMAP" id="MF_00135">
    <property type="entry name" value="PRAI"/>
    <property type="match status" value="1"/>
</dbReference>
<evidence type="ECO:0000256" key="7">
    <source>
        <dbReference type="ARBA" id="ARBA00023141"/>
    </source>
</evidence>
<proteinExistence type="inferred from homology"/>
<comment type="pathway">
    <text evidence="2 9">Amino-acid biosynthesis; L-tryptophan biosynthesis; L-tryptophan from chorismate: step 3/5.</text>
</comment>
<dbReference type="SUPFAM" id="SSF51366">
    <property type="entry name" value="Ribulose-phoshate binding barrel"/>
    <property type="match status" value="1"/>
</dbReference>
<dbReference type="EC" id="5.3.1.24" evidence="3 9"/>
<name>A0A2C9CZT8_9HYPH</name>